<dbReference type="EMBL" id="CAJNBJ010000001">
    <property type="protein sequence ID" value="CAE6695262.1"/>
    <property type="molecule type" value="Genomic_DNA"/>
</dbReference>
<organism evidence="1 2">
    <name type="scientific">Nitrospira defluvii</name>
    <dbReference type="NCBI Taxonomy" id="330214"/>
    <lineage>
        <taxon>Bacteria</taxon>
        <taxon>Pseudomonadati</taxon>
        <taxon>Nitrospirota</taxon>
        <taxon>Nitrospiria</taxon>
        <taxon>Nitrospirales</taxon>
        <taxon>Nitrospiraceae</taxon>
        <taxon>Nitrospira</taxon>
    </lineage>
</organism>
<accession>A0ABN7KKG2</accession>
<sequence>MRHPTPSTWRLWLIVVGLTWLAPFQVIESGAEPSRSSASAAGDLELHLDTTTFLLNLEKQGLEDNTFTNGLGRDTTLIGNLLNVYARKRLLSSVELDVGVFANMPFGHDTEVSQVRPIVRLQYRPTDEIMTVLGTLTRPHRDFHDAVFDNANRFVRPLEQGAQVLVNSRYYRQDLFINWEQAFRGSATNRFDVGYAGQFLAGPFRFNAQAHWVHNGQALLKLDRSFDTADNLVTALGPELVLEPSTYFPALTWWRQAGIRATYLTSLNEPLAGGPAIRGRGYELTVWMDVSGWKPSVSFWRGRHFLSQQGDPEYAASNFPEFGLSKIIPLGESASIEFGVQARRIRAFFTEDGITYQNRDTFKWVNQQYLLFNWNWDTRDGRLFRDLFPMKDSPPPGAPAADRERRFTAKIDALTYVYHINYSGLGQIGGRPVANTTFAGQYVAPVLRYSPLSRLNLDVGVFAGLPIGDTQRFHTVQPILSAEYEIWPAVSVIAGTIKRNHPFVDALFNDASLFSRPIEQGFQLLVNREHYQQDLFINWNQLETFQKAERFDVGYAGRVSAGVLSFNGQVYWTHSGGAQYSESRTFFGAGLPRDRPASNNFLTAFGPQLTFQPNRYWSALSWFKEIDVMALYLTSQHEPTQSGLPIERGRGYQLTAGVNLDGWRPYVTFWRGERFVNDQGDPAYYAGNFTEFGLLKDVALPAGFSLRIGGFGRTIDGRVTHTEYALLNWSWDQSPWRGFCLRPTLLHRNESSCNGF</sequence>
<name>A0ABN7KKG2_9BACT</name>
<keyword evidence="2" id="KW-1185">Reference proteome</keyword>
<proteinExistence type="predicted"/>
<evidence type="ECO:0000313" key="1">
    <source>
        <dbReference type="EMBL" id="CAE6695262.1"/>
    </source>
</evidence>
<evidence type="ECO:0008006" key="3">
    <source>
        <dbReference type="Google" id="ProtNLM"/>
    </source>
</evidence>
<evidence type="ECO:0000313" key="2">
    <source>
        <dbReference type="Proteomes" id="UP000675880"/>
    </source>
</evidence>
<comment type="caution">
    <text evidence="1">The sequence shown here is derived from an EMBL/GenBank/DDBJ whole genome shotgun (WGS) entry which is preliminary data.</text>
</comment>
<protein>
    <recommendedName>
        <fullName evidence="3">Capsule assembly Wzi family protein</fullName>
    </recommendedName>
</protein>
<reference evidence="1 2" key="1">
    <citation type="submission" date="2021-02" db="EMBL/GenBank/DDBJ databases">
        <authorList>
            <person name="Han P."/>
        </authorList>
    </citation>
    <scope>NUCLEOTIDE SEQUENCE [LARGE SCALE GENOMIC DNA]</scope>
    <source>
        <strain evidence="1">Candidatus Nitrospira sp. ZN2</strain>
    </source>
</reference>
<gene>
    <name evidence="1" type="ORF">NSPZN2_10425</name>
</gene>
<dbReference type="Proteomes" id="UP000675880">
    <property type="component" value="Unassembled WGS sequence"/>
</dbReference>